<protein>
    <recommendedName>
        <fullName evidence="1">YokE-like PH domain-containing protein</fullName>
    </recommendedName>
</protein>
<proteinExistence type="predicted"/>
<name>A0A1H6F9Y4_9GAMM</name>
<dbReference type="RefSeq" id="WP_177428412.1">
    <property type="nucleotide sequence ID" value="NZ_FMSV02000432.1"/>
</dbReference>
<reference evidence="2 3" key="1">
    <citation type="submission" date="2016-10" db="EMBL/GenBank/DDBJ databases">
        <authorList>
            <person name="de Groot N.N."/>
        </authorList>
    </citation>
    <scope>NUCLEOTIDE SEQUENCE [LARGE SCALE GENOMIC DNA]</scope>
    <source>
        <strain evidence="2">MBHS1</strain>
    </source>
</reference>
<gene>
    <name evidence="2" type="ORF">MBHS_01974</name>
</gene>
<dbReference type="AlphaFoldDB" id="A0A1H6F9Y4"/>
<feature type="domain" description="YokE-like PH" evidence="1">
    <location>
        <begin position="58"/>
        <end position="160"/>
    </location>
</feature>
<organism evidence="2 3">
    <name type="scientific">Candidatus Venteria ishoeyi</name>
    <dbReference type="NCBI Taxonomy" id="1899563"/>
    <lineage>
        <taxon>Bacteria</taxon>
        <taxon>Pseudomonadati</taxon>
        <taxon>Pseudomonadota</taxon>
        <taxon>Gammaproteobacteria</taxon>
        <taxon>Thiotrichales</taxon>
        <taxon>Thiotrichaceae</taxon>
        <taxon>Venteria</taxon>
    </lineage>
</organism>
<sequence length="222" mass="24893">MSNKAASGINSIQHEFDNYEKYKEYTHSKNWKEIFKLNGVNIDTFGTKKELNVLTDYLEDSEVVFALASGIMSQTKTSNSFDWGVNTWLVALTNERFLFLDHAMLTKSVDTQSIRHDSVQAVSASQGLMLGKIQVDLGARVVVIDNCQKAAVKVMASLANKWIRILQKQSKNQAGNTSNETLSKIHESAGLTRIQVKLAQIQIKNQERIISLLEEIRDNTAS</sequence>
<dbReference type="EMBL" id="FMSV02000432">
    <property type="protein sequence ID" value="SEH06119.1"/>
    <property type="molecule type" value="Genomic_DNA"/>
</dbReference>
<evidence type="ECO:0000313" key="2">
    <source>
        <dbReference type="EMBL" id="SEH06119.1"/>
    </source>
</evidence>
<dbReference type="InterPro" id="IPR039519">
    <property type="entry name" value="YokE-like_PH"/>
</dbReference>
<dbReference type="Proteomes" id="UP000236724">
    <property type="component" value="Unassembled WGS sequence"/>
</dbReference>
<dbReference type="Pfam" id="PF14470">
    <property type="entry name" value="bPH_3"/>
    <property type="match status" value="1"/>
</dbReference>
<keyword evidence="3" id="KW-1185">Reference proteome</keyword>
<accession>A0A1H6F9Y4</accession>
<evidence type="ECO:0000313" key="3">
    <source>
        <dbReference type="Proteomes" id="UP000236724"/>
    </source>
</evidence>
<evidence type="ECO:0000259" key="1">
    <source>
        <dbReference type="Pfam" id="PF14470"/>
    </source>
</evidence>